<name>A0ACB8AZ57_9AGAM</name>
<accession>A0ACB8AZ57</accession>
<dbReference type="EMBL" id="MU266746">
    <property type="protein sequence ID" value="KAH7918697.1"/>
    <property type="molecule type" value="Genomic_DNA"/>
</dbReference>
<evidence type="ECO:0000313" key="1">
    <source>
        <dbReference type="EMBL" id="KAH7918697.1"/>
    </source>
</evidence>
<reference evidence="1" key="1">
    <citation type="journal article" date="2021" name="New Phytol.">
        <title>Evolutionary innovations through gain and loss of genes in the ectomycorrhizal Boletales.</title>
        <authorList>
            <person name="Wu G."/>
            <person name="Miyauchi S."/>
            <person name="Morin E."/>
            <person name="Kuo A."/>
            <person name="Drula E."/>
            <person name="Varga T."/>
            <person name="Kohler A."/>
            <person name="Feng B."/>
            <person name="Cao Y."/>
            <person name="Lipzen A."/>
            <person name="Daum C."/>
            <person name="Hundley H."/>
            <person name="Pangilinan J."/>
            <person name="Johnson J."/>
            <person name="Barry K."/>
            <person name="LaButti K."/>
            <person name="Ng V."/>
            <person name="Ahrendt S."/>
            <person name="Min B."/>
            <person name="Choi I.G."/>
            <person name="Park H."/>
            <person name="Plett J.M."/>
            <person name="Magnuson J."/>
            <person name="Spatafora J.W."/>
            <person name="Nagy L.G."/>
            <person name="Henrissat B."/>
            <person name="Grigoriev I.V."/>
            <person name="Yang Z.L."/>
            <person name="Xu J."/>
            <person name="Martin F.M."/>
        </authorList>
    </citation>
    <scope>NUCLEOTIDE SEQUENCE</scope>
    <source>
        <strain evidence="1">KUC20120723A-06</strain>
    </source>
</reference>
<organism evidence="1 2">
    <name type="scientific">Leucogyrophana mollusca</name>
    <dbReference type="NCBI Taxonomy" id="85980"/>
    <lineage>
        <taxon>Eukaryota</taxon>
        <taxon>Fungi</taxon>
        <taxon>Dikarya</taxon>
        <taxon>Basidiomycota</taxon>
        <taxon>Agaricomycotina</taxon>
        <taxon>Agaricomycetes</taxon>
        <taxon>Agaricomycetidae</taxon>
        <taxon>Boletales</taxon>
        <taxon>Boletales incertae sedis</taxon>
        <taxon>Leucogyrophana</taxon>
    </lineage>
</organism>
<evidence type="ECO:0000313" key="2">
    <source>
        <dbReference type="Proteomes" id="UP000790709"/>
    </source>
</evidence>
<proteinExistence type="predicted"/>
<gene>
    <name evidence="1" type="ORF">BV22DRAFT_900267</name>
</gene>
<sequence>MDSTERNIRLTVKKASGIPGHKFNRRPKYSVVVSAGERTWKTKQCRGKVPEWNESFILNVDDSAILHVAMIDRVDTRSSSPRGKVTVPIIGTCNSTGNTSTTKKGRFTAKIELSFKRIPPERAELGSSKGATADTHVGLSTPSGVEPAVSSQEVPALDKSVSSQDAIAGPPAGLSPSASVERPAKSPEEVMVAVDEADRSVSGLTIPPVIESVPSITGDVNAIEGVTGSPGFALVFGYVEKLVNIEGVLTGVRVLG</sequence>
<keyword evidence="2" id="KW-1185">Reference proteome</keyword>
<comment type="caution">
    <text evidence="1">The sequence shown here is derived from an EMBL/GenBank/DDBJ whole genome shotgun (WGS) entry which is preliminary data.</text>
</comment>
<protein>
    <submittedName>
        <fullName evidence="1">Uncharacterized protein</fullName>
    </submittedName>
</protein>
<dbReference type="Proteomes" id="UP000790709">
    <property type="component" value="Unassembled WGS sequence"/>
</dbReference>